<sequence>MNTMIQAGGNLPVTVSSSTPSSSSSSHQKNGVGAAVSLFFTEYVTVVAFIVAFLVYISSLAVEILQARENTDLSEFMDKISLSSGTLAITLELLIMVPALGWFTITAWSICLVIAVTKPYREIAVVLKRLYQRALEHLLQVFDKLKELFMSIGASASLSNAFNRLKEPFVIRNVDNQLAMESDQQNGLL</sequence>
<comment type="caution">
    <text evidence="3">The sequence shown here is derived from an EMBL/GenBank/DDBJ whole genome shotgun (WGS) entry which is preliminary data.</text>
</comment>
<organism evidence="3 4">
    <name type="scientific">Malus domestica</name>
    <name type="common">Apple</name>
    <name type="synonym">Pyrus malus</name>
    <dbReference type="NCBI Taxonomy" id="3750"/>
    <lineage>
        <taxon>Eukaryota</taxon>
        <taxon>Viridiplantae</taxon>
        <taxon>Streptophyta</taxon>
        <taxon>Embryophyta</taxon>
        <taxon>Tracheophyta</taxon>
        <taxon>Spermatophyta</taxon>
        <taxon>Magnoliopsida</taxon>
        <taxon>eudicotyledons</taxon>
        <taxon>Gunneridae</taxon>
        <taxon>Pentapetalae</taxon>
        <taxon>rosids</taxon>
        <taxon>fabids</taxon>
        <taxon>Rosales</taxon>
        <taxon>Rosaceae</taxon>
        <taxon>Amygdaloideae</taxon>
        <taxon>Maleae</taxon>
        <taxon>Malus</taxon>
    </lineage>
</organism>
<keyword evidence="2" id="KW-1133">Transmembrane helix</keyword>
<accession>A0A498HJ95</accession>
<dbReference type="Proteomes" id="UP000290289">
    <property type="component" value="Chromosome 17"/>
</dbReference>
<protein>
    <recommendedName>
        <fullName evidence="5">Transmembrane protein</fullName>
    </recommendedName>
</protein>
<name>A0A498HJ95_MALDO</name>
<evidence type="ECO:0000313" key="4">
    <source>
        <dbReference type="Proteomes" id="UP000290289"/>
    </source>
</evidence>
<dbReference type="EMBL" id="RDQH01000343">
    <property type="protein sequence ID" value="RXH69211.1"/>
    <property type="molecule type" value="Genomic_DNA"/>
</dbReference>
<reference evidence="3 4" key="1">
    <citation type="submission" date="2018-10" db="EMBL/GenBank/DDBJ databases">
        <title>A high-quality apple genome assembly.</title>
        <authorList>
            <person name="Hu J."/>
        </authorList>
    </citation>
    <scope>NUCLEOTIDE SEQUENCE [LARGE SCALE GENOMIC DNA]</scope>
    <source>
        <strain evidence="4">cv. HFTH1</strain>
        <tissue evidence="3">Young leaf</tissue>
    </source>
</reference>
<keyword evidence="4" id="KW-1185">Reference proteome</keyword>
<proteinExistence type="predicted"/>
<feature type="compositionally biased region" description="Low complexity" evidence="1">
    <location>
        <begin position="12"/>
        <end position="26"/>
    </location>
</feature>
<keyword evidence="2" id="KW-0812">Transmembrane</keyword>
<evidence type="ECO:0000313" key="3">
    <source>
        <dbReference type="EMBL" id="RXH69211.1"/>
    </source>
</evidence>
<feature type="transmembrane region" description="Helical" evidence="2">
    <location>
        <begin position="86"/>
        <end position="110"/>
    </location>
</feature>
<feature type="region of interest" description="Disordered" evidence="1">
    <location>
        <begin position="1"/>
        <end position="28"/>
    </location>
</feature>
<gene>
    <name evidence="3" type="ORF">DVH24_036995</name>
</gene>
<evidence type="ECO:0000256" key="1">
    <source>
        <dbReference type="SAM" id="MobiDB-lite"/>
    </source>
</evidence>
<evidence type="ECO:0000256" key="2">
    <source>
        <dbReference type="SAM" id="Phobius"/>
    </source>
</evidence>
<dbReference type="PANTHER" id="PTHR34115">
    <property type="entry name" value="PROTEIN, PUTATIVE-RELATED"/>
    <property type="match status" value="1"/>
</dbReference>
<dbReference type="InterPro" id="IPR053258">
    <property type="entry name" value="Ca-permeable_cation_channel"/>
</dbReference>
<dbReference type="PANTHER" id="PTHR34115:SF13">
    <property type="entry name" value="RPB1A"/>
    <property type="match status" value="1"/>
</dbReference>
<evidence type="ECO:0008006" key="5">
    <source>
        <dbReference type="Google" id="ProtNLM"/>
    </source>
</evidence>
<dbReference type="AlphaFoldDB" id="A0A498HJ95"/>
<feature type="transmembrane region" description="Helical" evidence="2">
    <location>
        <begin position="43"/>
        <end position="65"/>
    </location>
</feature>
<keyword evidence="2" id="KW-0472">Membrane</keyword>